<keyword evidence="4" id="KW-1185">Reference proteome</keyword>
<organism evidence="3 4">
    <name type="scientific">Nemorincola caseinilytica</name>
    <dbReference type="NCBI Taxonomy" id="2054315"/>
    <lineage>
        <taxon>Bacteria</taxon>
        <taxon>Pseudomonadati</taxon>
        <taxon>Bacteroidota</taxon>
        <taxon>Chitinophagia</taxon>
        <taxon>Chitinophagales</taxon>
        <taxon>Chitinophagaceae</taxon>
        <taxon>Nemorincola</taxon>
    </lineage>
</organism>
<name>A0ABP8N9E3_9BACT</name>
<proteinExistence type="predicted"/>
<dbReference type="Proteomes" id="UP001500067">
    <property type="component" value="Unassembled WGS sequence"/>
</dbReference>
<evidence type="ECO:0000313" key="3">
    <source>
        <dbReference type="EMBL" id="GAA4463418.1"/>
    </source>
</evidence>
<protein>
    <recommendedName>
        <fullName evidence="2">Secretion system C-terminal sorting domain-containing protein</fullName>
    </recommendedName>
</protein>
<keyword evidence="1" id="KW-0732">Signal</keyword>
<reference evidence="4" key="1">
    <citation type="journal article" date="2019" name="Int. J. Syst. Evol. Microbiol.">
        <title>The Global Catalogue of Microorganisms (GCM) 10K type strain sequencing project: providing services to taxonomists for standard genome sequencing and annotation.</title>
        <authorList>
            <consortium name="The Broad Institute Genomics Platform"/>
            <consortium name="The Broad Institute Genome Sequencing Center for Infectious Disease"/>
            <person name="Wu L."/>
            <person name="Ma J."/>
        </authorList>
    </citation>
    <scope>NUCLEOTIDE SEQUENCE [LARGE SCALE GENOMIC DNA]</scope>
    <source>
        <strain evidence="4">JCM 32105</strain>
    </source>
</reference>
<feature type="domain" description="Secretion system C-terminal sorting" evidence="2">
    <location>
        <begin position="283"/>
        <end position="352"/>
    </location>
</feature>
<feature type="signal peptide" evidence="1">
    <location>
        <begin position="1"/>
        <end position="19"/>
    </location>
</feature>
<evidence type="ECO:0000256" key="1">
    <source>
        <dbReference type="SAM" id="SignalP"/>
    </source>
</evidence>
<evidence type="ECO:0000259" key="2">
    <source>
        <dbReference type="Pfam" id="PF18962"/>
    </source>
</evidence>
<dbReference type="InterPro" id="IPR026444">
    <property type="entry name" value="Secre_tail"/>
</dbReference>
<accession>A0ABP8N9E3</accession>
<gene>
    <name evidence="3" type="ORF">GCM10023093_11820</name>
</gene>
<sequence>MKRTLLLATSILTITAAQAQHATHSAPVTRPVVTAAKPTATGDTLTLTNIPATQTERLLYPVAPAGSGYTTGTNVYNDKGFAERYYFDAGDSSVNVLGVVALFGGNVSATSTKSVMLRIWSQTAPKPITARLYYEGFPFETLDSLSVPATKLGIGPTADTLKAFMFATPTGFLKGPFFAGYTIDYNFETLGPDTIALKTSKHNTRNTAPYRLRYNMANADTVSVDTLINVQNATLWADNKWHDNYTDNDSLYNDLAIFPIVVVGGPTGTGRVTHKDLSLMGAYPNPSTGTANIRFALAEGADVSITIMDMAGHTVYTRQLSDLRAGEHTVQVSTAGYAAGTYIYLVRTATGSGMAGKMQVAH</sequence>
<dbReference type="RefSeq" id="WP_345079999.1">
    <property type="nucleotide sequence ID" value="NZ_BAABFA010000008.1"/>
</dbReference>
<dbReference type="Pfam" id="PF18962">
    <property type="entry name" value="Por_Secre_tail"/>
    <property type="match status" value="1"/>
</dbReference>
<dbReference type="EMBL" id="BAABFA010000008">
    <property type="protein sequence ID" value="GAA4463418.1"/>
    <property type="molecule type" value="Genomic_DNA"/>
</dbReference>
<evidence type="ECO:0000313" key="4">
    <source>
        <dbReference type="Proteomes" id="UP001500067"/>
    </source>
</evidence>
<feature type="chain" id="PRO_5045785556" description="Secretion system C-terminal sorting domain-containing protein" evidence="1">
    <location>
        <begin position="20"/>
        <end position="362"/>
    </location>
</feature>
<dbReference type="NCBIfam" id="TIGR04183">
    <property type="entry name" value="Por_Secre_tail"/>
    <property type="match status" value="1"/>
</dbReference>
<comment type="caution">
    <text evidence="3">The sequence shown here is derived from an EMBL/GenBank/DDBJ whole genome shotgun (WGS) entry which is preliminary data.</text>
</comment>